<reference evidence="3" key="1">
    <citation type="journal article" date="2019" name="Int. J. Syst. Evol. Microbiol.">
        <title>The Global Catalogue of Microorganisms (GCM) 10K type strain sequencing project: providing services to taxonomists for standard genome sequencing and annotation.</title>
        <authorList>
            <consortium name="The Broad Institute Genomics Platform"/>
            <consortium name="The Broad Institute Genome Sequencing Center for Infectious Disease"/>
            <person name="Wu L."/>
            <person name="Ma J."/>
        </authorList>
    </citation>
    <scope>NUCLEOTIDE SEQUENCE [LARGE SCALE GENOMIC DNA]</scope>
    <source>
        <strain evidence="3">LMG 29894</strain>
    </source>
</reference>
<dbReference type="Proteomes" id="UP001595791">
    <property type="component" value="Unassembled WGS sequence"/>
</dbReference>
<evidence type="ECO:0000313" key="2">
    <source>
        <dbReference type="EMBL" id="MFC4158936.1"/>
    </source>
</evidence>
<dbReference type="EMBL" id="JBHSBU010000001">
    <property type="protein sequence ID" value="MFC4158936.1"/>
    <property type="molecule type" value="Genomic_DNA"/>
</dbReference>
<sequence length="289" mass="31555">MRIRNRLRIACCTLALSGAVHAQDLLIDHQPIALPSIADLGGSERKTSDLEQGIATVLSQTFGLPVTAHQDKRGVLTVESSAGRLYGLPLSPLRRGGNTSDGLATRDNGAVDISRGGVTITLIPSLADLQLAVRRLRGQFGAGAELEVREDGSLLLTTGERPRVTDAGVYSLRPEWAATPSSGKEGLWKLDDGRYVFRDQGREQQLRPAFADMPALLAALRASDPAVVWSLNTDATLSARLHGRLYRFTPDPRLIQMPECYRNQSWWLEAGDFYLPSRDGKTAQRISVE</sequence>
<proteinExistence type="predicted"/>
<feature type="chain" id="PRO_5045298089" evidence="1">
    <location>
        <begin position="23"/>
        <end position="289"/>
    </location>
</feature>
<feature type="signal peptide" evidence="1">
    <location>
        <begin position="1"/>
        <end position="22"/>
    </location>
</feature>
<evidence type="ECO:0000256" key="1">
    <source>
        <dbReference type="SAM" id="SignalP"/>
    </source>
</evidence>
<gene>
    <name evidence="2" type="ORF">ACFOW7_06135</name>
</gene>
<organism evidence="2 3">
    <name type="scientific">Chitinimonas lacunae</name>
    <dbReference type="NCBI Taxonomy" id="1963018"/>
    <lineage>
        <taxon>Bacteria</taxon>
        <taxon>Pseudomonadati</taxon>
        <taxon>Pseudomonadota</taxon>
        <taxon>Betaproteobacteria</taxon>
        <taxon>Neisseriales</taxon>
        <taxon>Chitinibacteraceae</taxon>
        <taxon>Chitinimonas</taxon>
    </lineage>
</organism>
<keyword evidence="3" id="KW-1185">Reference proteome</keyword>
<name>A0ABV8MPD2_9NEIS</name>
<evidence type="ECO:0000313" key="3">
    <source>
        <dbReference type="Proteomes" id="UP001595791"/>
    </source>
</evidence>
<protein>
    <submittedName>
        <fullName evidence="2">Uncharacterized protein</fullName>
    </submittedName>
</protein>
<dbReference type="RefSeq" id="WP_378162147.1">
    <property type="nucleotide sequence ID" value="NZ_JBHSBU010000001.1"/>
</dbReference>
<keyword evidence="1" id="KW-0732">Signal</keyword>
<comment type="caution">
    <text evidence="2">The sequence shown here is derived from an EMBL/GenBank/DDBJ whole genome shotgun (WGS) entry which is preliminary data.</text>
</comment>
<accession>A0ABV8MPD2</accession>